<evidence type="ECO:0000259" key="4">
    <source>
        <dbReference type="SMART" id="SM00382"/>
    </source>
</evidence>
<gene>
    <name evidence="5" type="ORF">CWS72_16685</name>
</gene>
<dbReference type="InterPro" id="IPR027417">
    <property type="entry name" value="P-loop_NTPase"/>
</dbReference>
<dbReference type="GO" id="GO:0003677">
    <property type="term" value="F:DNA binding"/>
    <property type="evidence" value="ECO:0007669"/>
    <property type="project" value="InterPro"/>
</dbReference>
<dbReference type="PRINTS" id="PR01657">
    <property type="entry name" value="MCMFAMILY"/>
</dbReference>
<dbReference type="GO" id="GO:0005524">
    <property type="term" value="F:ATP binding"/>
    <property type="evidence" value="ECO:0007669"/>
    <property type="project" value="UniProtKB-KW"/>
</dbReference>
<name>A0A2N3PSW8_9PROT</name>
<dbReference type="Pfam" id="PF13541">
    <property type="entry name" value="ChlI"/>
    <property type="match status" value="1"/>
</dbReference>
<dbReference type="CDD" id="cd00009">
    <property type="entry name" value="AAA"/>
    <property type="match status" value="1"/>
</dbReference>
<proteinExistence type="inferred from homology"/>
<evidence type="ECO:0000256" key="2">
    <source>
        <dbReference type="ARBA" id="ARBA00022741"/>
    </source>
</evidence>
<dbReference type="Pfam" id="PF01078">
    <property type="entry name" value="Mg_chelatase"/>
    <property type="match status" value="1"/>
</dbReference>
<dbReference type="AlphaFoldDB" id="A0A2N3PSW8"/>
<dbReference type="InterPro" id="IPR003593">
    <property type="entry name" value="AAA+_ATPase"/>
</dbReference>
<evidence type="ECO:0000256" key="3">
    <source>
        <dbReference type="ARBA" id="ARBA00022840"/>
    </source>
</evidence>
<evidence type="ECO:0000313" key="5">
    <source>
        <dbReference type="EMBL" id="PKU23487.1"/>
    </source>
</evidence>
<dbReference type="SUPFAM" id="SSF54211">
    <property type="entry name" value="Ribosomal protein S5 domain 2-like"/>
    <property type="match status" value="1"/>
</dbReference>
<dbReference type="InterPro" id="IPR020568">
    <property type="entry name" value="Ribosomal_Su5_D2-typ_SF"/>
</dbReference>
<dbReference type="NCBIfam" id="TIGR00368">
    <property type="entry name" value="YifB family Mg chelatase-like AAA ATPase"/>
    <property type="match status" value="1"/>
</dbReference>
<dbReference type="InterPro" id="IPR000523">
    <property type="entry name" value="Mg_chelatse_chII-like_cat_dom"/>
</dbReference>
<keyword evidence="3" id="KW-0067">ATP-binding</keyword>
<keyword evidence="6" id="KW-1185">Reference proteome</keyword>
<dbReference type="Proteomes" id="UP000233293">
    <property type="component" value="Unassembled WGS sequence"/>
</dbReference>
<dbReference type="InterPro" id="IPR014721">
    <property type="entry name" value="Ribsml_uS5_D2-typ_fold_subgr"/>
</dbReference>
<dbReference type="RefSeq" id="WP_101251758.1">
    <property type="nucleotide sequence ID" value="NZ_PIUM01000020.1"/>
</dbReference>
<dbReference type="Pfam" id="PF13335">
    <property type="entry name" value="Mg_chelatase_C"/>
    <property type="match status" value="1"/>
</dbReference>
<evidence type="ECO:0000256" key="1">
    <source>
        <dbReference type="ARBA" id="ARBA00006354"/>
    </source>
</evidence>
<feature type="domain" description="AAA+ ATPase" evidence="4">
    <location>
        <begin position="207"/>
        <end position="389"/>
    </location>
</feature>
<sequence>MTAHISTVAFQGIEVLPVDVQCQLSNGLPALTVVGLPDKAVAESRERVRAALQALGLALPPKRITLNLAPADLQKEGSHYDLPIALALLLAMDILPIEELCRYMALGELGLDGQLAPVSGVLAAAVAAAASDRGLICPAAQGPEAAWSGTEILAPAGLLGLINHFKGHQILARPVPLLAAEGGPPPDLIEVKGQETAKRALEVAAAGGHNLLMIGPPGSGKSMLAARLPGLLPPLEPAEALEISTIHSLAGQLAEGRLLRHRPFREPHHSASVAALVGGGQRARPGEISLAHLGVLFLDELPEFQRGALEALRQPLESGRITVARANAHVSYPARVQLVAAMNPCKCGYLGDARMGCARAPKCGADYQARISGPLFDRIDLHVTVPALNPADLSLPPPREASAAVAARVARARVLQAARFAAAAPDRIIRTNAEADGALLESCTPIDEAARRLLMDAAERMHLSARGYHRVLKVGRTLADLADSPAIGRIHIAEALSFRRTGAGLESGMSERPLK</sequence>
<dbReference type="InterPro" id="IPR004482">
    <property type="entry name" value="Mg_chelat-rel"/>
</dbReference>
<comment type="caution">
    <text evidence="5">The sequence shown here is derived from an EMBL/GenBank/DDBJ whole genome shotgun (WGS) entry which is preliminary data.</text>
</comment>
<accession>A0A2N3PSW8</accession>
<dbReference type="SMART" id="SM00382">
    <property type="entry name" value="AAA"/>
    <property type="match status" value="1"/>
</dbReference>
<dbReference type="InterPro" id="IPR045006">
    <property type="entry name" value="CHLI-like"/>
</dbReference>
<evidence type="ECO:0000313" key="6">
    <source>
        <dbReference type="Proteomes" id="UP000233293"/>
    </source>
</evidence>
<reference evidence="6" key="1">
    <citation type="submission" date="2017-12" db="EMBL/GenBank/DDBJ databases">
        <title>Draft genome sequence of Telmatospirillum siberiense 26-4b1T, an acidotolerant peatland alphaproteobacterium potentially involved in sulfur cycling.</title>
        <authorList>
            <person name="Hausmann B."/>
            <person name="Pjevac P."/>
            <person name="Schreck K."/>
            <person name="Herbold C.W."/>
            <person name="Daims H."/>
            <person name="Wagner M."/>
            <person name="Pester M."/>
            <person name="Loy A."/>
        </authorList>
    </citation>
    <scope>NUCLEOTIDE SEQUENCE [LARGE SCALE GENOMIC DNA]</scope>
    <source>
        <strain evidence="6">26-4b1</strain>
    </source>
</reference>
<dbReference type="Gene3D" id="3.40.50.300">
    <property type="entry name" value="P-loop containing nucleotide triphosphate hydrolases"/>
    <property type="match status" value="1"/>
</dbReference>
<dbReference type="SUPFAM" id="SSF52540">
    <property type="entry name" value="P-loop containing nucleoside triphosphate hydrolases"/>
    <property type="match status" value="1"/>
</dbReference>
<dbReference type="PANTHER" id="PTHR32039:SF7">
    <property type="entry name" value="COMPETENCE PROTEIN COMM"/>
    <property type="match status" value="1"/>
</dbReference>
<comment type="similarity">
    <text evidence="1">Belongs to the Mg-chelatase subunits D/I family. ComM subfamily.</text>
</comment>
<dbReference type="OrthoDB" id="9813147at2"/>
<dbReference type="PANTHER" id="PTHR32039">
    <property type="entry name" value="MAGNESIUM-CHELATASE SUBUNIT CHLI"/>
    <property type="match status" value="1"/>
</dbReference>
<protein>
    <submittedName>
        <fullName evidence="5">AAA family ATPase</fullName>
    </submittedName>
</protein>
<dbReference type="Gene3D" id="3.30.230.10">
    <property type="match status" value="1"/>
</dbReference>
<dbReference type="InterPro" id="IPR001208">
    <property type="entry name" value="MCM_dom"/>
</dbReference>
<dbReference type="InterPro" id="IPR025158">
    <property type="entry name" value="Mg_chelat-rel_C"/>
</dbReference>
<dbReference type="EMBL" id="PIUM01000020">
    <property type="protein sequence ID" value="PKU23487.1"/>
    <property type="molecule type" value="Genomic_DNA"/>
</dbReference>
<keyword evidence="2" id="KW-0547">Nucleotide-binding</keyword>
<organism evidence="5 6">
    <name type="scientific">Telmatospirillum siberiense</name>
    <dbReference type="NCBI Taxonomy" id="382514"/>
    <lineage>
        <taxon>Bacteria</taxon>
        <taxon>Pseudomonadati</taxon>
        <taxon>Pseudomonadota</taxon>
        <taxon>Alphaproteobacteria</taxon>
        <taxon>Rhodospirillales</taxon>
        <taxon>Rhodospirillaceae</taxon>
        <taxon>Telmatospirillum</taxon>
    </lineage>
</organism>